<evidence type="ECO:0000256" key="8">
    <source>
        <dbReference type="SAM" id="MobiDB-lite"/>
    </source>
</evidence>
<dbReference type="PANTHER" id="PTHR10338">
    <property type="entry name" value="INTER-ALPHA-TRYPSIN INHIBITOR HEAVY CHAIN FAMILY MEMBER"/>
    <property type="match status" value="1"/>
</dbReference>
<proteinExistence type="inferred from homology"/>
<dbReference type="SMART" id="SM00609">
    <property type="entry name" value="VIT"/>
    <property type="match status" value="1"/>
</dbReference>
<comment type="caution">
    <text evidence="12">The sequence shown here is derived from an EMBL/GenBank/DDBJ whole genome shotgun (WGS) entry which is preliminary data.</text>
</comment>
<feature type="compositionally biased region" description="Low complexity" evidence="8">
    <location>
        <begin position="227"/>
        <end position="238"/>
    </location>
</feature>
<dbReference type="InterPro" id="IPR010600">
    <property type="entry name" value="ITI_HC_C"/>
</dbReference>
<dbReference type="FunFam" id="3.40.50.410:FF:000013">
    <property type="entry name" value="inter-alpha-trypsin inhibitor heavy chain H2"/>
    <property type="match status" value="1"/>
</dbReference>
<evidence type="ECO:0000256" key="1">
    <source>
        <dbReference type="ARBA" id="ARBA00004613"/>
    </source>
</evidence>
<feature type="signal peptide" evidence="9">
    <location>
        <begin position="1"/>
        <end position="24"/>
    </location>
</feature>
<dbReference type="Pfam" id="PF08487">
    <property type="entry name" value="VIT"/>
    <property type="match status" value="1"/>
</dbReference>
<dbReference type="AlphaFoldDB" id="A0AAD8DC49"/>
<evidence type="ECO:0000256" key="7">
    <source>
        <dbReference type="ARBA" id="ARBA00023180"/>
    </source>
</evidence>
<dbReference type="PANTHER" id="PTHR10338:SF62">
    <property type="entry name" value="INTER-ALPHA-TRYPSIN INHIBITOR HEAVY CHAIN H5"/>
    <property type="match status" value="1"/>
</dbReference>
<keyword evidence="13" id="KW-1185">Reference proteome</keyword>
<keyword evidence="4" id="KW-0646">Protease inhibitor</keyword>
<dbReference type="InterPro" id="IPR036465">
    <property type="entry name" value="vWFA_dom_sf"/>
</dbReference>
<keyword evidence="7" id="KW-0325">Glycoprotein</keyword>
<accession>A0AAD8DC49</accession>
<keyword evidence="3" id="KW-0964">Secreted</keyword>
<protein>
    <submittedName>
        <fullName evidence="12">Inter-alpha-trypsin inhibitor heavy chain H5-like</fullName>
    </submittedName>
</protein>
<dbReference type="EMBL" id="JAGXEW010000010">
    <property type="protein sequence ID" value="KAK1166964.1"/>
    <property type="molecule type" value="Genomic_DNA"/>
</dbReference>
<evidence type="ECO:0000259" key="10">
    <source>
        <dbReference type="PROSITE" id="PS50234"/>
    </source>
</evidence>
<dbReference type="SMART" id="SM00327">
    <property type="entry name" value="VWA"/>
    <property type="match status" value="1"/>
</dbReference>
<evidence type="ECO:0000259" key="11">
    <source>
        <dbReference type="PROSITE" id="PS51468"/>
    </source>
</evidence>
<feature type="region of interest" description="Disordered" evidence="8">
    <location>
        <begin position="642"/>
        <end position="694"/>
    </location>
</feature>
<comment type="subcellular location">
    <subcellularLocation>
        <location evidence="1">Secreted</location>
    </subcellularLocation>
</comment>
<evidence type="ECO:0000256" key="5">
    <source>
        <dbReference type="ARBA" id="ARBA00022729"/>
    </source>
</evidence>
<dbReference type="SUPFAM" id="SSF53300">
    <property type="entry name" value="vWA-like"/>
    <property type="match status" value="1"/>
</dbReference>
<feature type="region of interest" description="Disordered" evidence="8">
    <location>
        <begin position="221"/>
        <end position="244"/>
    </location>
</feature>
<dbReference type="Proteomes" id="UP001230051">
    <property type="component" value="Unassembled WGS sequence"/>
</dbReference>
<evidence type="ECO:0000256" key="9">
    <source>
        <dbReference type="SAM" id="SignalP"/>
    </source>
</evidence>
<dbReference type="InterPro" id="IPR013694">
    <property type="entry name" value="VIT"/>
</dbReference>
<dbReference type="CDD" id="cd01461">
    <property type="entry name" value="vWA_interalpha_trypsin_inhibitor"/>
    <property type="match status" value="1"/>
</dbReference>
<gene>
    <name evidence="12" type="primary">Itih5</name>
    <name evidence="12" type="ORF">AOXY_G11602</name>
</gene>
<dbReference type="GO" id="GO:0005576">
    <property type="term" value="C:extracellular region"/>
    <property type="evidence" value="ECO:0007669"/>
    <property type="project" value="UniProtKB-SubCell"/>
</dbReference>
<dbReference type="PROSITE" id="PS50234">
    <property type="entry name" value="VWFA"/>
    <property type="match status" value="1"/>
</dbReference>
<organism evidence="12 13">
    <name type="scientific">Acipenser oxyrinchus oxyrinchus</name>
    <dbReference type="NCBI Taxonomy" id="40147"/>
    <lineage>
        <taxon>Eukaryota</taxon>
        <taxon>Metazoa</taxon>
        <taxon>Chordata</taxon>
        <taxon>Craniata</taxon>
        <taxon>Vertebrata</taxon>
        <taxon>Euteleostomi</taxon>
        <taxon>Actinopterygii</taxon>
        <taxon>Chondrostei</taxon>
        <taxon>Acipenseriformes</taxon>
        <taxon>Acipenseridae</taxon>
        <taxon>Acipenser</taxon>
    </lineage>
</organism>
<dbReference type="PROSITE" id="PS51468">
    <property type="entry name" value="VIT"/>
    <property type="match status" value="1"/>
</dbReference>
<dbReference type="Pfam" id="PF06668">
    <property type="entry name" value="ITI_HC_C"/>
    <property type="match status" value="1"/>
</dbReference>
<evidence type="ECO:0000256" key="6">
    <source>
        <dbReference type="ARBA" id="ARBA00022900"/>
    </source>
</evidence>
<feature type="chain" id="PRO_5042022617" evidence="9">
    <location>
        <begin position="25"/>
        <end position="961"/>
    </location>
</feature>
<comment type="similarity">
    <text evidence="2">Belongs to the ITIH family.</text>
</comment>
<keyword evidence="5 9" id="KW-0732">Signal</keyword>
<evidence type="ECO:0000313" key="12">
    <source>
        <dbReference type="EMBL" id="KAK1166964.1"/>
    </source>
</evidence>
<dbReference type="GO" id="GO:0004867">
    <property type="term" value="F:serine-type endopeptidase inhibitor activity"/>
    <property type="evidence" value="ECO:0007669"/>
    <property type="project" value="UniProtKB-KW"/>
</dbReference>
<feature type="domain" description="VIT" evidence="11">
    <location>
        <begin position="49"/>
        <end position="178"/>
    </location>
</feature>
<dbReference type="InterPro" id="IPR050934">
    <property type="entry name" value="ITIH"/>
</dbReference>
<sequence length="961" mass="107543">MVMFFVHTMITIILLFCLYPSVLGEEYANLEFDDNIDEIFSDLEPDSVGHRVPRQVKKLESKPHIIDFKVKTTIISRYAFTAVSCTMINRVSAAKEGVFQIQIPAAAYISNFTMIIGGRVYPSEVREKEKKLKGKKKEAKKPGNGAKAGNIESEMETFRIAASIPGKNKATFLLAYEELLQRRLGKYEHVTSVRPQQLVSKLSVEVNIVEHSEITYFETPQLRNGRTSSSANTANPNSKPEAPLSTVVNQTKTTCKVTFSPNIVQQARIARNGMLGDFVVRYDVERELGIGDIQVLNGYFVHYFAPKDLPAVPKNVVFVIDTSASMVGTKIRQTKEALFTILKDLRPQDHFNIVSFSNRIKVWQQGKLVPVTPDNIRDAKKFIYLLSPTGGTNINGGIQTGAELLSDYKASHRRTQGSVSLIIFLTDGRPTVGETQSSVILSNTKEAVQEQSCLFSIGIGNDVDYRLLERMALENCGMMRRIYEDADARTMLKGFYDEIGTPLLSDIHIDYTEDTVEYVTQKLFTNYFNGSEIVIAGKLSDQSTGSLHVQVKASNSDKSIMLETDVPLQDKAKEVEKNINSLMNTTTEKDYIERLWGYLSVKELLQSRLRSGSSRERETLSNQAKNLSLTYNFVTPVTSMVIEQPDIQMDKPRDDDADPLDEEHGEKPQSLHRNTKQPDVSVKKPEKKKIISKTSADGDPHFVVDFPLSKMAVCFNINGEPGDVLRLVSDHKNSGVTVNGKLIGAPAPVNSHKKQRTYFSTITIMVSKPQRSYIEITPRKVILDSKDRMVLPCDKTSAVERDGLAVSIVGKSNITVTVQGSVSFVILVHHYKNPAPYQRDHLGFYISSSKGLSSDSHGLLGQFLYHEVSITEMPVNVTIHENLLNGTKSNQEPQSPSTALKLKDRLVPAVKKQRKIHRGRHQVDCWFVKNNAAKLIDGVYQDYVVSHLFDTTTRSDTSNEL</sequence>
<evidence type="ECO:0000256" key="2">
    <source>
        <dbReference type="ARBA" id="ARBA00010158"/>
    </source>
</evidence>
<evidence type="ECO:0000256" key="3">
    <source>
        <dbReference type="ARBA" id="ARBA00022525"/>
    </source>
</evidence>
<name>A0AAD8DC49_ACIOX</name>
<dbReference type="InterPro" id="IPR002035">
    <property type="entry name" value="VWF_A"/>
</dbReference>
<evidence type="ECO:0000313" key="13">
    <source>
        <dbReference type="Proteomes" id="UP001230051"/>
    </source>
</evidence>
<evidence type="ECO:0000256" key="4">
    <source>
        <dbReference type="ARBA" id="ARBA00022690"/>
    </source>
</evidence>
<reference evidence="12" key="1">
    <citation type="submission" date="2022-02" db="EMBL/GenBank/DDBJ databases">
        <title>Atlantic sturgeon de novo genome assembly.</title>
        <authorList>
            <person name="Stock M."/>
            <person name="Klopp C."/>
            <person name="Guiguen Y."/>
            <person name="Cabau C."/>
            <person name="Parinello H."/>
            <person name="Santidrian Yebra-Pimentel E."/>
            <person name="Kuhl H."/>
            <person name="Dirks R.P."/>
            <person name="Guessner J."/>
            <person name="Wuertz S."/>
            <person name="Du K."/>
            <person name="Schartl M."/>
        </authorList>
    </citation>
    <scope>NUCLEOTIDE SEQUENCE</scope>
    <source>
        <strain evidence="12">STURGEONOMICS-FGT-2020</strain>
        <tissue evidence="12">Whole blood</tissue>
    </source>
</reference>
<keyword evidence="6" id="KW-0722">Serine protease inhibitor</keyword>
<dbReference type="Pfam" id="PF00092">
    <property type="entry name" value="VWA"/>
    <property type="match status" value="1"/>
</dbReference>
<dbReference type="Gene3D" id="3.40.50.410">
    <property type="entry name" value="von Willebrand factor, type A domain"/>
    <property type="match status" value="1"/>
</dbReference>
<feature type="domain" description="VWFA" evidence="10">
    <location>
        <begin position="315"/>
        <end position="499"/>
    </location>
</feature>
<dbReference type="GO" id="GO:0030212">
    <property type="term" value="P:hyaluronan metabolic process"/>
    <property type="evidence" value="ECO:0007669"/>
    <property type="project" value="InterPro"/>
</dbReference>